<name>A0A0C2D2H1_9BACT</name>
<keyword evidence="2 5" id="KW-0547">Nucleotide-binding</keyword>
<protein>
    <submittedName>
        <fullName evidence="7">Serine/threonine protein kinase</fullName>
    </submittedName>
</protein>
<proteinExistence type="predicted"/>
<dbReference type="CDD" id="cd14014">
    <property type="entry name" value="STKc_PknB_like"/>
    <property type="match status" value="1"/>
</dbReference>
<evidence type="ECO:0000313" key="8">
    <source>
        <dbReference type="Proteomes" id="UP000031599"/>
    </source>
</evidence>
<dbReference type="AlphaFoldDB" id="A0A0C2D2H1"/>
<gene>
    <name evidence="7" type="ORF">DB30_03177</name>
</gene>
<dbReference type="RefSeq" id="WP_052548265.1">
    <property type="nucleotide sequence ID" value="NZ_JMCC02000023.1"/>
</dbReference>
<sequence>MSPTAQELPAVGQIIADGRFELRAKLGEGGMSGVFRAQDHQLGHEVALKLLLPRYLGRAEREQRIINEGAYLMRLRGHPNIVEISDCGRLRDTGWPWVSTELLRGEVLDWLLVRNRIGTDRVLDIARQVAAALARCHRDGVVHRDTTPANLFVLEDGSVKLFDFSHAGDVAAPRLRAGALGRLTGLHDTPGTLGYMSPEQAAKASAESAMDVFGFGALLFELITRRNPFRQFNDRDEFIRAQREAEIEVPPIHAWAYEVPEELAVVVHDCTRRAAADRPSIFEVIERLAVIDGPQQPSECPARTPDPSDDELYETVAPRGRRLVILTMAALVAAGAGWTMRTVASISARTGTRLIAEDEPEPVPAPAMLWPEAAYKPIVAPAPAKPNSCDGAQARGRAAFEHRQWRDVLAHTRRNTCWSSKSERVLLRSTALLNLGRWAECTKLTAKSRDPQIRSLADACESAAELNHPEPR</sequence>
<dbReference type="Gene3D" id="1.10.510.10">
    <property type="entry name" value="Transferase(Phosphotransferase) domain 1"/>
    <property type="match status" value="1"/>
</dbReference>
<evidence type="ECO:0000256" key="5">
    <source>
        <dbReference type="PROSITE-ProRule" id="PRU10141"/>
    </source>
</evidence>
<dbReference type="GO" id="GO:0004674">
    <property type="term" value="F:protein serine/threonine kinase activity"/>
    <property type="evidence" value="ECO:0007669"/>
    <property type="project" value="UniProtKB-KW"/>
</dbReference>
<evidence type="ECO:0000256" key="3">
    <source>
        <dbReference type="ARBA" id="ARBA00022777"/>
    </source>
</evidence>
<dbReference type="Proteomes" id="UP000031599">
    <property type="component" value="Unassembled WGS sequence"/>
</dbReference>
<evidence type="ECO:0000313" key="7">
    <source>
        <dbReference type="EMBL" id="KIG17476.1"/>
    </source>
</evidence>
<dbReference type="PROSITE" id="PS00107">
    <property type="entry name" value="PROTEIN_KINASE_ATP"/>
    <property type="match status" value="1"/>
</dbReference>
<evidence type="ECO:0000256" key="1">
    <source>
        <dbReference type="ARBA" id="ARBA00022679"/>
    </source>
</evidence>
<dbReference type="PANTHER" id="PTHR43289:SF34">
    <property type="entry name" value="SERINE_THREONINE-PROTEIN KINASE YBDM-RELATED"/>
    <property type="match status" value="1"/>
</dbReference>
<evidence type="ECO:0000256" key="2">
    <source>
        <dbReference type="ARBA" id="ARBA00022741"/>
    </source>
</evidence>
<dbReference type="EMBL" id="JMCC02000023">
    <property type="protein sequence ID" value="KIG17476.1"/>
    <property type="molecule type" value="Genomic_DNA"/>
</dbReference>
<dbReference type="InterPro" id="IPR017441">
    <property type="entry name" value="Protein_kinase_ATP_BS"/>
</dbReference>
<evidence type="ECO:0000259" key="6">
    <source>
        <dbReference type="PROSITE" id="PS50011"/>
    </source>
</evidence>
<organism evidence="7 8">
    <name type="scientific">Enhygromyxa salina</name>
    <dbReference type="NCBI Taxonomy" id="215803"/>
    <lineage>
        <taxon>Bacteria</taxon>
        <taxon>Pseudomonadati</taxon>
        <taxon>Myxococcota</taxon>
        <taxon>Polyangia</taxon>
        <taxon>Nannocystales</taxon>
        <taxon>Nannocystaceae</taxon>
        <taxon>Enhygromyxa</taxon>
    </lineage>
</organism>
<dbReference type="SUPFAM" id="SSF56112">
    <property type="entry name" value="Protein kinase-like (PK-like)"/>
    <property type="match status" value="1"/>
</dbReference>
<dbReference type="InterPro" id="IPR011009">
    <property type="entry name" value="Kinase-like_dom_sf"/>
</dbReference>
<feature type="binding site" evidence="5">
    <location>
        <position position="49"/>
    </location>
    <ligand>
        <name>ATP</name>
        <dbReference type="ChEBI" id="CHEBI:30616"/>
    </ligand>
</feature>
<dbReference type="InterPro" id="IPR000719">
    <property type="entry name" value="Prot_kinase_dom"/>
</dbReference>
<reference evidence="7 8" key="1">
    <citation type="submission" date="2014-12" db="EMBL/GenBank/DDBJ databases">
        <title>Genome assembly of Enhygromyxa salina DSM 15201.</title>
        <authorList>
            <person name="Sharma G."/>
            <person name="Subramanian S."/>
        </authorList>
    </citation>
    <scope>NUCLEOTIDE SEQUENCE [LARGE SCALE GENOMIC DNA]</scope>
    <source>
        <strain evidence="7 8">DSM 15201</strain>
    </source>
</reference>
<dbReference type="Gene3D" id="3.30.200.20">
    <property type="entry name" value="Phosphorylase Kinase, domain 1"/>
    <property type="match status" value="1"/>
</dbReference>
<feature type="domain" description="Protein kinase" evidence="6">
    <location>
        <begin position="20"/>
        <end position="291"/>
    </location>
</feature>
<keyword evidence="3 7" id="KW-0418">Kinase</keyword>
<accession>A0A0C2D2H1</accession>
<dbReference type="Pfam" id="PF00069">
    <property type="entry name" value="Pkinase"/>
    <property type="match status" value="1"/>
</dbReference>
<keyword evidence="4 5" id="KW-0067">ATP-binding</keyword>
<comment type="caution">
    <text evidence="7">The sequence shown here is derived from an EMBL/GenBank/DDBJ whole genome shotgun (WGS) entry which is preliminary data.</text>
</comment>
<dbReference type="PROSITE" id="PS50011">
    <property type="entry name" value="PROTEIN_KINASE_DOM"/>
    <property type="match status" value="1"/>
</dbReference>
<keyword evidence="7" id="KW-0723">Serine/threonine-protein kinase</keyword>
<evidence type="ECO:0000256" key="4">
    <source>
        <dbReference type="ARBA" id="ARBA00022840"/>
    </source>
</evidence>
<dbReference type="GO" id="GO:0005524">
    <property type="term" value="F:ATP binding"/>
    <property type="evidence" value="ECO:0007669"/>
    <property type="project" value="UniProtKB-UniRule"/>
</dbReference>
<dbReference type="PANTHER" id="PTHR43289">
    <property type="entry name" value="MITOGEN-ACTIVATED PROTEIN KINASE KINASE KINASE 20-RELATED"/>
    <property type="match status" value="1"/>
</dbReference>
<keyword evidence="1" id="KW-0808">Transferase</keyword>